<comment type="caution">
    <text evidence="2">The sequence shown here is derived from an EMBL/GenBank/DDBJ whole genome shotgun (WGS) entry which is preliminary data.</text>
</comment>
<feature type="signal peptide" evidence="1">
    <location>
        <begin position="1"/>
        <end position="25"/>
    </location>
</feature>
<evidence type="ECO:0000256" key="1">
    <source>
        <dbReference type="SAM" id="SignalP"/>
    </source>
</evidence>
<dbReference type="Proteomes" id="UP000075670">
    <property type="component" value="Unassembled WGS sequence"/>
</dbReference>
<gene>
    <name evidence="2" type="ORF">MOMUL_00030</name>
</gene>
<name>A0A151B0I9_9FIRM</name>
<organism evidence="2 3">
    <name type="scientific">Moorella mulderi DSM 14980</name>
    <dbReference type="NCBI Taxonomy" id="1122241"/>
    <lineage>
        <taxon>Bacteria</taxon>
        <taxon>Bacillati</taxon>
        <taxon>Bacillota</taxon>
        <taxon>Clostridia</taxon>
        <taxon>Neomoorellales</taxon>
        <taxon>Neomoorellaceae</taxon>
        <taxon>Neomoorella</taxon>
    </lineage>
</organism>
<keyword evidence="3" id="KW-1185">Reference proteome</keyword>
<dbReference type="RefSeq" id="WP_062279903.1">
    <property type="nucleotide sequence ID" value="NZ_LTBC01000001.1"/>
</dbReference>
<feature type="chain" id="PRO_5007577899" description="Cyclophilin-like domain-containing protein" evidence="1">
    <location>
        <begin position="26"/>
        <end position="139"/>
    </location>
</feature>
<protein>
    <recommendedName>
        <fullName evidence="4">Cyclophilin-like domain-containing protein</fullName>
    </recommendedName>
</protein>
<evidence type="ECO:0000313" key="2">
    <source>
        <dbReference type="EMBL" id="KYH33302.1"/>
    </source>
</evidence>
<evidence type="ECO:0008006" key="4">
    <source>
        <dbReference type="Google" id="ProtNLM"/>
    </source>
</evidence>
<sequence length="139" mass="14928">MRKKLLVLALLVVLTVVLAAGQAFAGTGAQPLIPAASASGQAGQGQAQQAELTVTKVGTVTVGLPLTDEAAKRYGPDVLIQDLPLYVTDNGTLVVFVPQELDVFGKMYKVVCDRKFVDLAELRYLRGDWLELPFTVNLE</sequence>
<dbReference type="EMBL" id="LTBC01000001">
    <property type="protein sequence ID" value="KYH33302.1"/>
    <property type="molecule type" value="Genomic_DNA"/>
</dbReference>
<dbReference type="AlphaFoldDB" id="A0A151B0I9"/>
<dbReference type="PATRIC" id="fig|1122241.3.peg.3"/>
<accession>A0A151B0I9</accession>
<proteinExistence type="predicted"/>
<keyword evidence="1" id="KW-0732">Signal</keyword>
<evidence type="ECO:0000313" key="3">
    <source>
        <dbReference type="Proteomes" id="UP000075670"/>
    </source>
</evidence>
<reference evidence="2 3" key="1">
    <citation type="submission" date="2016-02" db="EMBL/GenBank/DDBJ databases">
        <title>Genome sequence of Moorella mulderi DSM 14980.</title>
        <authorList>
            <person name="Poehlein A."/>
            <person name="Daniel R."/>
        </authorList>
    </citation>
    <scope>NUCLEOTIDE SEQUENCE [LARGE SCALE GENOMIC DNA]</scope>
    <source>
        <strain evidence="2 3">DSM 14980</strain>
    </source>
</reference>